<reference evidence="2 3" key="1">
    <citation type="submission" date="2020-10" db="EMBL/GenBank/DDBJ databases">
        <title>Complete genome sequence of Paludibaculum fermentans P105T, a facultatively anaerobic acidobacterium capable of dissimilatory Fe(III) reduction.</title>
        <authorList>
            <person name="Dedysh S.N."/>
            <person name="Beletsky A.V."/>
            <person name="Kulichevskaya I.S."/>
            <person name="Mardanov A.V."/>
            <person name="Ravin N.V."/>
        </authorList>
    </citation>
    <scope>NUCLEOTIDE SEQUENCE [LARGE SCALE GENOMIC DNA]</scope>
    <source>
        <strain evidence="2 3">P105</strain>
    </source>
</reference>
<dbReference type="Pfam" id="PF01636">
    <property type="entry name" value="APH"/>
    <property type="match status" value="1"/>
</dbReference>
<feature type="domain" description="Aminoglycoside phosphotransferase" evidence="1">
    <location>
        <begin position="29"/>
        <end position="246"/>
    </location>
</feature>
<organism evidence="2 3">
    <name type="scientific">Paludibaculum fermentans</name>
    <dbReference type="NCBI Taxonomy" id="1473598"/>
    <lineage>
        <taxon>Bacteria</taxon>
        <taxon>Pseudomonadati</taxon>
        <taxon>Acidobacteriota</taxon>
        <taxon>Terriglobia</taxon>
        <taxon>Bryobacterales</taxon>
        <taxon>Bryobacteraceae</taxon>
        <taxon>Paludibaculum</taxon>
    </lineage>
</organism>
<name>A0A7S7NST3_PALFE</name>
<keyword evidence="2" id="KW-0808">Transferase</keyword>
<dbReference type="EMBL" id="CP063849">
    <property type="protein sequence ID" value="QOY89178.1"/>
    <property type="molecule type" value="Genomic_DNA"/>
</dbReference>
<sequence>MIPQEKSEAVARGLREAFGVSEFENISILTGGHTSSLVFRITVGGSPYVLKIILRAEDPTRHYTCMKAAAEAGLAPRVLYTSVEDKISITDFVQAQPLAAPEAHLRLPVLLRALHALPPFGRAPFNTTCTFLLNKGPMQDAFLQRTKTSGILPTGVLEDLLARHTELAAVYPFDDAEMVSSHNDLFKPDNILFDGQHLWLIDWEAAFLNDRYADLAVVANQIVTNEQEEHAFLRAYFRTEPSGYQFARFHLMQQLSHLFYALAFLSIGSQGKPVDWSGPAPEFGAFAQRMWAGEVDLADNEMKLTYGRVHWERLQQNVSQARYREALEIVSGQHSTP</sequence>
<dbReference type="InterPro" id="IPR052077">
    <property type="entry name" value="CcrZ_PhaseVar_Mediator"/>
</dbReference>
<dbReference type="Proteomes" id="UP000593892">
    <property type="component" value="Chromosome"/>
</dbReference>
<gene>
    <name evidence="2" type="ORF">IRI77_04250</name>
</gene>
<dbReference type="Gene3D" id="3.90.1200.10">
    <property type="match status" value="1"/>
</dbReference>
<accession>A0A7S7NST3</accession>
<protein>
    <submittedName>
        <fullName evidence="2">Phosphotransferase</fullName>
    </submittedName>
</protein>
<proteinExistence type="predicted"/>
<evidence type="ECO:0000313" key="3">
    <source>
        <dbReference type="Proteomes" id="UP000593892"/>
    </source>
</evidence>
<dbReference type="KEGG" id="pfer:IRI77_04250"/>
<keyword evidence="3" id="KW-1185">Reference proteome</keyword>
<dbReference type="PANTHER" id="PTHR40086">
    <property type="entry name" value="PHOSPHOTRANSFERASE YTMP-RELATED"/>
    <property type="match status" value="1"/>
</dbReference>
<dbReference type="PANTHER" id="PTHR40086:SF1">
    <property type="entry name" value="CELL CYCLE REGULATOR CCRZ"/>
    <property type="match status" value="1"/>
</dbReference>
<dbReference type="SUPFAM" id="SSF56112">
    <property type="entry name" value="Protein kinase-like (PK-like)"/>
    <property type="match status" value="1"/>
</dbReference>
<evidence type="ECO:0000259" key="1">
    <source>
        <dbReference type="Pfam" id="PF01636"/>
    </source>
</evidence>
<dbReference type="AlphaFoldDB" id="A0A7S7NST3"/>
<dbReference type="GO" id="GO:0016740">
    <property type="term" value="F:transferase activity"/>
    <property type="evidence" value="ECO:0007669"/>
    <property type="project" value="UniProtKB-KW"/>
</dbReference>
<evidence type="ECO:0000313" key="2">
    <source>
        <dbReference type="EMBL" id="QOY89178.1"/>
    </source>
</evidence>
<dbReference type="InterPro" id="IPR002575">
    <property type="entry name" value="Aminoglycoside_PTrfase"/>
</dbReference>
<dbReference type="RefSeq" id="WP_194450840.1">
    <property type="nucleotide sequence ID" value="NZ_CP063849.1"/>
</dbReference>
<dbReference type="InterPro" id="IPR011009">
    <property type="entry name" value="Kinase-like_dom_sf"/>
</dbReference>
<dbReference type="Gene3D" id="3.30.200.20">
    <property type="entry name" value="Phosphorylase Kinase, domain 1"/>
    <property type="match status" value="1"/>
</dbReference>